<dbReference type="Proteomes" id="UP001281614">
    <property type="component" value="Unassembled WGS sequence"/>
</dbReference>
<evidence type="ECO:0000313" key="2">
    <source>
        <dbReference type="Proteomes" id="UP001281614"/>
    </source>
</evidence>
<sequence length="139" mass="16113">MKRTPPHRPQVEITYQIVTWYPEHFRAPWVPRGSFRSKTLSELQKELPMNLEDSHVTGLQFLVKAPGINAKYLVPRGRNEQFNRMKESLESDIRTGVAKAVKDLRLLLDIGITIEVLTDMDPTRIEDDADFESDFIVDF</sequence>
<dbReference type="EMBL" id="VYYT01000101">
    <property type="protein sequence ID" value="KAK2770174.1"/>
    <property type="molecule type" value="Genomic_DNA"/>
</dbReference>
<proteinExistence type="predicted"/>
<gene>
    <name evidence="1" type="ORF">CKAH01_04517</name>
</gene>
<organism evidence="1 2">
    <name type="scientific">Colletotrichum kahawae</name>
    <name type="common">Coffee berry disease fungus</name>
    <dbReference type="NCBI Taxonomy" id="34407"/>
    <lineage>
        <taxon>Eukaryota</taxon>
        <taxon>Fungi</taxon>
        <taxon>Dikarya</taxon>
        <taxon>Ascomycota</taxon>
        <taxon>Pezizomycotina</taxon>
        <taxon>Sordariomycetes</taxon>
        <taxon>Hypocreomycetidae</taxon>
        <taxon>Glomerellales</taxon>
        <taxon>Glomerellaceae</taxon>
        <taxon>Colletotrichum</taxon>
        <taxon>Colletotrichum gloeosporioides species complex</taxon>
    </lineage>
</organism>
<evidence type="ECO:0000313" key="1">
    <source>
        <dbReference type="EMBL" id="KAK2770174.1"/>
    </source>
</evidence>
<protein>
    <submittedName>
        <fullName evidence="1">Uncharacterized protein</fullName>
    </submittedName>
</protein>
<reference evidence="1" key="1">
    <citation type="submission" date="2023-02" db="EMBL/GenBank/DDBJ databases">
        <title>Colletotrichum kahawae CIFC_Que2 genome sequencing and assembly.</title>
        <authorList>
            <person name="Baroncelli R."/>
        </authorList>
    </citation>
    <scope>NUCLEOTIDE SEQUENCE</scope>
    <source>
        <strain evidence="1">CIFC_Que2</strain>
    </source>
</reference>
<comment type="caution">
    <text evidence="1">The sequence shown here is derived from an EMBL/GenBank/DDBJ whole genome shotgun (WGS) entry which is preliminary data.</text>
</comment>
<accession>A0AAE0D9P7</accession>
<keyword evidence="2" id="KW-1185">Reference proteome</keyword>
<name>A0AAE0D9P7_COLKA</name>
<dbReference type="AlphaFoldDB" id="A0AAE0D9P7"/>